<sequence>MEKELISAFYDNETGPEEFSWLKERLGRKETADLLKVYDEIGKHLRSGNVDVKLAKSFQARLRTSLQSEYDRSCRQGESYTDEVDRKQVSKDKAEAA</sequence>
<dbReference type="EMBL" id="CP098248">
    <property type="protein sequence ID" value="WAV96813.1"/>
    <property type="molecule type" value="Genomic_DNA"/>
</dbReference>
<keyword evidence="4" id="KW-1185">Reference proteome</keyword>
<protein>
    <submittedName>
        <fullName evidence="2">Uncharacterized protein</fullName>
    </submittedName>
</protein>
<dbReference type="GO" id="GO:0016989">
    <property type="term" value="F:sigma factor antagonist activity"/>
    <property type="evidence" value="ECO:0007669"/>
    <property type="project" value="InterPro"/>
</dbReference>
<reference evidence="3" key="1">
    <citation type="journal article" date="2022" name="Front. Microbiol.">
        <title>New perspectives on an old grouping: The genomic and phenotypic variability of Oxalobacter formigenes and the implications for calcium oxalate stone prevention.</title>
        <authorList>
            <person name="Chmiel J.A."/>
            <person name="Carr C."/>
            <person name="Stuivenberg G.A."/>
            <person name="Venema R."/>
            <person name="Chanyi R.M."/>
            <person name="Al K.F."/>
            <person name="Giguere D."/>
            <person name="Say H."/>
            <person name="Akouris P.P."/>
            <person name="Dominguez Romero S.A."/>
            <person name="Kwong A."/>
            <person name="Tai V."/>
            <person name="Koval S.F."/>
            <person name="Razvi H."/>
            <person name="Bjazevic J."/>
            <person name="Burton J.P."/>
        </authorList>
    </citation>
    <scope>NUCLEOTIDE SEQUENCE</scope>
    <source>
        <strain evidence="3">HOxNP-1</strain>
    </source>
</reference>
<evidence type="ECO:0000313" key="2">
    <source>
        <dbReference type="EMBL" id="WAV91033.1"/>
    </source>
</evidence>
<dbReference type="SUPFAM" id="SSF89069">
    <property type="entry name" value="N-terminal, cytoplasmic domain of anti-sigmaE factor RseA"/>
    <property type="match status" value="1"/>
</dbReference>
<dbReference type="Proteomes" id="UP001164819">
    <property type="component" value="Chromosome"/>
</dbReference>
<organism evidence="2">
    <name type="scientific">Oxalobacter aliiformigenes</name>
    <dbReference type="NCBI Taxonomy" id="2946593"/>
    <lineage>
        <taxon>Bacteria</taxon>
        <taxon>Pseudomonadati</taxon>
        <taxon>Pseudomonadota</taxon>
        <taxon>Betaproteobacteria</taxon>
        <taxon>Burkholderiales</taxon>
        <taxon>Oxalobacteraceae</taxon>
        <taxon>Oxalobacter</taxon>
    </lineage>
</organism>
<proteinExistence type="predicted"/>
<dbReference type="EMBL" id="CP098251">
    <property type="protein sequence ID" value="WAV91033.1"/>
    <property type="molecule type" value="Genomic_DNA"/>
</dbReference>
<dbReference type="RefSeq" id="WP_269264293.1">
    <property type="nucleotide sequence ID" value="NZ_CP098248.1"/>
</dbReference>
<evidence type="ECO:0000313" key="3">
    <source>
        <dbReference type="EMBL" id="WAV96813.1"/>
    </source>
</evidence>
<feature type="compositionally biased region" description="Basic and acidic residues" evidence="1">
    <location>
        <begin position="83"/>
        <end position="97"/>
    </location>
</feature>
<name>A0A9E9LM58_9BURK</name>
<accession>A0A9E9LM58</accession>
<reference evidence="2" key="2">
    <citation type="journal article" date="2022" name="Front. Microbiol.">
        <title>New perspectives on an old grouping: The genomic and phenotypic variability of Oxalobacter formigenes and the implications for calcium oxalate stone prevention.</title>
        <authorList>
            <person name="Chmiel J.A."/>
            <person name="Carr C."/>
            <person name="Stuivenberg G.A."/>
            <person name="Venema R."/>
            <person name="Chanyi R.M."/>
            <person name="Al K.F."/>
            <person name="Giguere D."/>
            <person name="Say H."/>
            <person name="Akouris P.P."/>
            <person name="Dominguez Romero S.A."/>
            <person name="Kwong A."/>
            <person name="Tai V."/>
            <person name="Koval S.F."/>
            <person name="Razvi H."/>
            <person name="Bjazevic J."/>
            <person name="Burton J.P."/>
        </authorList>
    </citation>
    <scope>NUCLEOTIDE SEQUENCE</scope>
    <source>
        <strain evidence="2">OxK</strain>
    </source>
</reference>
<dbReference type="AlphaFoldDB" id="A0A9E9LM58"/>
<gene>
    <name evidence="3" type="ORF">NB645_08310</name>
    <name evidence="2" type="ORF">NB646_09450</name>
</gene>
<evidence type="ECO:0000256" key="1">
    <source>
        <dbReference type="SAM" id="MobiDB-lite"/>
    </source>
</evidence>
<evidence type="ECO:0000313" key="4">
    <source>
        <dbReference type="Proteomes" id="UP001164794"/>
    </source>
</evidence>
<dbReference type="InterPro" id="IPR036147">
    <property type="entry name" value="Anti-sigma_E_RseA_N_sf"/>
</dbReference>
<dbReference type="Proteomes" id="UP001164794">
    <property type="component" value="Chromosome"/>
</dbReference>
<feature type="region of interest" description="Disordered" evidence="1">
    <location>
        <begin position="71"/>
        <end position="97"/>
    </location>
</feature>